<feature type="region of interest" description="Disordered" evidence="1">
    <location>
        <begin position="46"/>
        <end position="123"/>
    </location>
</feature>
<evidence type="ECO:0000313" key="2">
    <source>
        <dbReference type="EMBL" id="VBB43744.1"/>
    </source>
</evidence>
<gene>
    <name evidence="2" type="ORF">TRIP_B310047</name>
</gene>
<accession>A0A653A6Y7</accession>
<evidence type="ECO:0000256" key="1">
    <source>
        <dbReference type="SAM" id="MobiDB-lite"/>
    </source>
</evidence>
<dbReference type="AlphaFoldDB" id="A0A653A6Y7"/>
<feature type="compositionally biased region" description="Basic and acidic residues" evidence="1">
    <location>
        <begin position="82"/>
        <end position="107"/>
    </location>
</feature>
<name>A0A653A6Y7_UNCDX</name>
<dbReference type="EMBL" id="UPXX01000025">
    <property type="protein sequence ID" value="VBB43744.1"/>
    <property type="molecule type" value="Genomic_DNA"/>
</dbReference>
<protein>
    <submittedName>
        <fullName evidence="2">Uncharacterized protein</fullName>
    </submittedName>
</protein>
<reference evidence="2" key="1">
    <citation type="submission" date="2018-07" db="EMBL/GenBank/DDBJ databases">
        <authorList>
            <consortium name="Genoscope - CEA"/>
            <person name="William W."/>
        </authorList>
    </citation>
    <scope>NUCLEOTIDE SEQUENCE</scope>
    <source>
        <strain evidence="2">IK1</strain>
    </source>
</reference>
<sequence>MESLVAHDILLVLTGSIAWPQPENSLRPVLMLSPYKAFAPGVNPFLALDRSTGRSSVDEAGWNAPVLNQPSKNRRPAPPEADPPRPHPEAERRPPASRPGRPDRAAESRPCVRMAGREKIAGA</sequence>
<organism evidence="2">
    <name type="scientific">Uncultured Desulfatiglans sp</name>
    <dbReference type="NCBI Taxonomy" id="1748965"/>
    <lineage>
        <taxon>Bacteria</taxon>
        <taxon>Pseudomonadati</taxon>
        <taxon>Thermodesulfobacteriota</taxon>
        <taxon>Desulfobacteria</taxon>
        <taxon>Desulfatiglandales</taxon>
        <taxon>Desulfatiglandaceae</taxon>
        <taxon>Desulfatiglans</taxon>
        <taxon>environmental samples</taxon>
    </lineage>
</organism>
<proteinExistence type="predicted"/>